<dbReference type="RefSeq" id="WP_015857184.1">
    <property type="nucleotide sequence ID" value="NC_012808.1"/>
</dbReference>
<dbReference type="OrthoDB" id="1632915at2"/>
<dbReference type="Proteomes" id="UP000009081">
    <property type="component" value="Chromosome"/>
</dbReference>
<feature type="coiled-coil region" evidence="1">
    <location>
        <begin position="622"/>
        <end position="652"/>
    </location>
</feature>
<dbReference type="KEGG" id="mea:Mex_1p3990"/>
<dbReference type="InterPro" id="IPR032427">
    <property type="entry name" value="P22_portal"/>
</dbReference>
<dbReference type="Pfam" id="PF16510">
    <property type="entry name" value="P22_portal"/>
    <property type="match status" value="1"/>
</dbReference>
<gene>
    <name evidence="2" type="ordered locus">MexAM1_META1p3990</name>
</gene>
<accession>C5B0T3</accession>
<dbReference type="eggNOG" id="ENOG502Z9DD">
    <property type="taxonomic scope" value="Bacteria"/>
</dbReference>
<evidence type="ECO:0000313" key="3">
    <source>
        <dbReference type="Proteomes" id="UP000009081"/>
    </source>
</evidence>
<name>C5B0T3_METEA</name>
<organism evidence="2 3">
    <name type="scientific">Methylorubrum extorquens (strain ATCC 14718 / DSM 1338 / JCM 2805 / NCIMB 9133 / AM1)</name>
    <name type="common">Methylobacterium extorquens</name>
    <dbReference type="NCBI Taxonomy" id="272630"/>
    <lineage>
        <taxon>Bacteria</taxon>
        <taxon>Pseudomonadati</taxon>
        <taxon>Pseudomonadota</taxon>
        <taxon>Alphaproteobacteria</taxon>
        <taxon>Hyphomicrobiales</taxon>
        <taxon>Methylobacteriaceae</taxon>
        <taxon>Methylorubrum</taxon>
    </lineage>
</organism>
<sequence length="733" mass="82296">MPRETKEDREIIRRAHKRFKQAQDWESGARKRFVEDLKFAEGDSDNLYQWDQAQVTSRTNDPNGARPCLTINKTRQHNLQILNDARQNKASIDIRPTGDGATYDSAKIFEGVVRHIEYRSNATEAYEAASHSQICGGWGYWRILTEYADQDSFDLDIKIQRVSDTLSIYLDPDIEDFDGSDARWGFVFRDVPKERFEAEYPQWKDVVGRNALCDEGRSWDDGDHVRIAEYYEREEVADRLYSLVDGSTLLRSTIPDDLLEVFDSLKGMPGEDGEPILIRAERRTTRWRVKWYKIAGSRIVDRKDWPGQFIPIVRVIGEETVIDGKLDRKGHTRALKDAQRMYNFWTSAAAEFGALQGKTPYVAPVAAIEGFENYWNNANKVNYSVLPYNHMTDDGQTIPPPQRAQPPVQSTAYLTGMQTAAQELMLASGQYQSEMGAPSNERSGVAIQQRQRQGDNATYHYIDHLAQSIRFTGRILIDLIPKVYDTERVTKIMAEDGSLTDVQVDPTLKQPVMKMVDGRPVDDEGLKAAQADPDLRDKVATIFNPNVGKYAVESDIGPAYATRRQEAFAALSDMLKTNSDLAKIAGDILFKSADFPGADEVAERIKRTIPPNILGQGVPPAEAELQQKVQQLTALLQQMDAALNEKQAKEAADYEHREDRHTLDSYRAETDRMKALAASDPEAFRPVIRQLIGDALGLDLSTAMAQQALGDALRGAMPGAVNGALMPQAQAQA</sequence>
<protein>
    <recommendedName>
        <fullName evidence="4">Portal protein</fullName>
    </recommendedName>
</protein>
<evidence type="ECO:0008006" key="4">
    <source>
        <dbReference type="Google" id="ProtNLM"/>
    </source>
</evidence>
<dbReference type="STRING" id="272630.MexAM1_META1p3990"/>
<dbReference type="AlphaFoldDB" id="C5B0T3"/>
<dbReference type="HOGENOM" id="CLU_015097_1_0_5"/>
<proteinExistence type="predicted"/>
<evidence type="ECO:0000256" key="1">
    <source>
        <dbReference type="SAM" id="Coils"/>
    </source>
</evidence>
<keyword evidence="3" id="KW-1185">Reference proteome</keyword>
<keyword evidence="1" id="KW-0175">Coiled coil</keyword>
<dbReference type="EMBL" id="CP001510">
    <property type="protein sequence ID" value="ACS41670.1"/>
    <property type="molecule type" value="Genomic_DNA"/>
</dbReference>
<evidence type="ECO:0000313" key="2">
    <source>
        <dbReference type="EMBL" id="ACS41670.1"/>
    </source>
</evidence>
<reference evidence="2 3" key="1">
    <citation type="journal article" date="2009" name="PLoS ONE">
        <title>Methylobacterium genome sequences: a reference blueprint to investigate microbial metabolism of C1 compounds from natural and industrial sources.</title>
        <authorList>
            <person name="Vuilleumier S."/>
            <person name="Chistoserdova L."/>
            <person name="Lee M.-C."/>
            <person name="Bringel F."/>
            <person name="Lajus A."/>
            <person name="Zhou Y."/>
            <person name="Gourion B."/>
            <person name="Barbe V."/>
            <person name="Chang J."/>
            <person name="Cruveiller S."/>
            <person name="Dossat C."/>
            <person name="Gillett W."/>
            <person name="Gruffaz C."/>
            <person name="Haugen E."/>
            <person name="Hourcade E."/>
            <person name="Levy R."/>
            <person name="Mangenot S."/>
            <person name="Muller E."/>
            <person name="Nadalig T."/>
            <person name="Pagni M."/>
            <person name="Penny C."/>
            <person name="Peyraud R."/>
            <person name="Robinson D.G."/>
            <person name="Roche D."/>
            <person name="Rouy Z."/>
            <person name="Saenampechek C."/>
            <person name="Salvignol G."/>
            <person name="Vallenet D."/>
            <person name="Wu Z."/>
            <person name="Marx C.J."/>
            <person name="Vorholt J.A."/>
            <person name="Olson M.V."/>
            <person name="Kaul R."/>
            <person name="Weissenbach J."/>
            <person name="Medigue C."/>
            <person name="Lidstrom M.E."/>
        </authorList>
    </citation>
    <scope>NUCLEOTIDE SEQUENCE [LARGE SCALE GENOMIC DNA]</scope>
    <source>
        <strain evidence="3">ATCC 14718 / DSM 1338 / JCM 2805 / NCIMB 9133 / AM1</strain>
    </source>
</reference>